<accession>A0A074TFL6</accession>
<keyword evidence="3" id="KW-1185">Reference proteome</keyword>
<dbReference type="STRING" id="1185766.SAMN05216224_10641"/>
<protein>
    <submittedName>
        <fullName evidence="2">Uncharacterized protein</fullName>
    </submittedName>
</protein>
<evidence type="ECO:0000313" key="3">
    <source>
        <dbReference type="Proteomes" id="UP000027725"/>
    </source>
</evidence>
<dbReference type="Proteomes" id="UP000027725">
    <property type="component" value="Unassembled WGS sequence"/>
</dbReference>
<evidence type="ECO:0000256" key="1">
    <source>
        <dbReference type="SAM" id="MobiDB-lite"/>
    </source>
</evidence>
<sequence>MGRPPMNVKPTVVRLTQEALDRIEKVAGPNQRAAFIREAVDSELDRREGQSENSVQNGGDDGEKQ</sequence>
<comment type="caution">
    <text evidence="2">The sequence shown here is derived from an EMBL/GenBank/DDBJ whole genome shotgun (WGS) entry which is preliminary data.</text>
</comment>
<dbReference type="AlphaFoldDB" id="A0A074TFL6"/>
<proteinExistence type="predicted"/>
<feature type="region of interest" description="Disordered" evidence="1">
    <location>
        <begin position="40"/>
        <end position="65"/>
    </location>
</feature>
<dbReference type="EMBL" id="JHEH01000083">
    <property type="protein sequence ID" value="KEP67793.1"/>
    <property type="molecule type" value="Genomic_DNA"/>
</dbReference>
<reference evidence="2 3" key="1">
    <citation type="submission" date="2014-03" db="EMBL/GenBank/DDBJ databases">
        <title>The draft genome sequence of Thioclava dalianensis DLFJ1-1.</title>
        <authorList>
            <person name="Lai Q."/>
            <person name="Shao Z."/>
        </authorList>
    </citation>
    <scope>NUCLEOTIDE SEQUENCE [LARGE SCALE GENOMIC DNA]</scope>
    <source>
        <strain evidence="2 3">DLFJ1-1</strain>
    </source>
</reference>
<feature type="compositionally biased region" description="Basic and acidic residues" evidence="1">
    <location>
        <begin position="40"/>
        <end position="50"/>
    </location>
</feature>
<gene>
    <name evidence="2" type="ORF">DL1_20420</name>
</gene>
<dbReference type="OrthoDB" id="7474681at2"/>
<name>A0A074TFL6_9RHOB</name>
<evidence type="ECO:0000313" key="2">
    <source>
        <dbReference type="EMBL" id="KEP67793.1"/>
    </source>
</evidence>
<organism evidence="2 3">
    <name type="scientific">Thioclava dalianensis</name>
    <dbReference type="NCBI Taxonomy" id="1185766"/>
    <lineage>
        <taxon>Bacteria</taxon>
        <taxon>Pseudomonadati</taxon>
        <taxon>Pseudomonadota</taxon>
        <taxon>Alphaproteobacteria</taxon>
        <taxon>Rhodobacterales</taxon>
        <taxon>Paracoccaceae</taxon>
        <taxon>Thioclava</taxon>
    </lineage>
</organism>